<organism evidence="1 2">
    <name type="scientific">Sinomicrobium pectinilyticum</name>
    <dbReference type="NCBI Taxonomy" id="1084421"/>
    <lineage>
        <taxon>Bacteria</taxon>
        <taxon>Pseudomonadati</taxon>
        <taxon>Bacteroidota</taxon>
        <taxon>Flavobacteriia</taxon>
        <taxon>Flavobacteriales</taxon>
        <taxon>Flavobacteriaceae</taxon>
        <taxon>Sinomicrobium</taxon>
    </lineage>
</organism>
<protein>
    <submittedName>
        <fullName evidence="1">Uncharacterized protein</fullName>
    </submittedName>
</protein>
<proteinExistence type="predicted"/>
<evidence type="ECO:0000313" key="2">
    <source>
        <dbReference type="Proteomes" id="UP000267469"/>
    </source>
</evidence>
<dbReference type="OrthoDB" id="5177801at2"/>
<reference evidence="1 2" key="1">
    <citation type="submission" date="2018-10" db="EMBL/GenBank/DDBJ databases">
        <title>Sinomicrobium pectinilyticum sp. nov., a pectinase-producing bacterium isolated from alkaline and saline soil, and emended description of the genus Sinomicrobium.</title>
        <authorList>
            <person name="Cheng B."/>
            <person name="Li C."/>
            <person name="Lai Q."/>
            <person name="Du M."/>
            <person name="Shao Z."/>
            <person name="Xu P."/>
            <person name="Yang C."/>
        </authorList>
    </citation>
    <scope>NUCLEOTIDE SEQUENCE [LARGE SCALE GENOMIC DNA]</scope>
    <source>
        <strain evidence="1 2">5DNS001</strain>
    </source>
</reference>
<dbReference type="Proteomes" id="UP000267469">
    <property type="component" value="Unassembled WGS sequence"/>
</dbReference>
<sequence>MSFQTRYKTLLRVFIYHNYHLNNGTDEFNLMTEGERDIQLKHYDHRSFLEIIPSEDTFRLLAGHKLVFHSRNDHFSIGVKTDTDNAQQPFIPIDITASLTFLVRINDPYFMNYTLYTAEKDRVLYLTNVKPVTEDMDFACIPGPAENTFISENHLLSENGTRDILGRLRDREKTGISGCIKLHMRADSVEHHILDNNGELFENIPEFKIHFDNRKTFWKYLKPSEGFEVETLAEKPLTKNGFVKIDPDTDFAAPPPGADTYRYPNPSVYSIRTIANKTYSEIFI</sequence>
<dbReference type="EMBL" id="RJTM01000025">
    <property type="protein sequence ID" value="RNL91716.1"/>
    <property type="molecule type" value="Genomic_DNA"/>
</dbReference>
<accession>A0A3N0EV27</accession>
<name>A0A3N0EV27_SINP1</name>
<dbReference type="AlphaFoldDB" id="A0A3N0EV27"/>
<dbReference type="RefSeq" id="WP_123214746.1">
    <property type="nucleotide sequence ID" value="NZ_RJTM01000025.1"/>
</dbReference>
<evidence type="ECO:0000313" key="1">
    <source>
        <dbReference type="EMBL" id="RNL91716.1"/>
    </source>
</evidence>
<keyword evidence="2" id="KW-1185">Reference proteome</keyword>
<gene>
    <name evidence="1" type="ORF">ED312_04140</name>
</gene>
<comment type="caution">
    <text evidence="1">The sequence shown here is derived from an EMBL/GenBank/DDBJ whole genome shotgun (WGS) entry which is preliminary data.</text>
</comment>